<evidence type="ECO:0000256" key="1">
    <source>
        <dbReference type="ARBA" id="ARBA00022490"/>
    </source>
</evidence>
<dbReference type="AlphaFoldDB" id="A0A0Q9YN00"/>
<dbReference type="Gene3D" id="1.10.10.620">
    <property type="entry name" value="ribosome modulation factor like domain"/>
    <property type="match status" value="1"/>
</dbReference>
<dbReference type="STRING" id="437022.CC99x_01331"/>
<dbReference type="RefSeq" id="WP_057624435.1">
    <property type="nucleotide sequence ID" value="NZ_LKHV02000001.1"/>
</dbReference>
<evidence type="ECO:0000313" key="6">
    <source>
        <dbReference type="Proteomes" id="UP000051494"/>
    </source>
</evidence>
<dbReference type="InterPro" id="IPR007040">
    <property type="entry name" value="Ribosome_modulation_factor"/>
</dbReference>
<dbReference type="EMBL" id="LKHV01000005">
    <property type="protein sequence ID" value="KRG18850.1"/>
    <property type="molecule type" value="Genomic_DNA"/>
</dbReference>
<dbReference type="GO" id="GO:0006417">
    <property type="term" value="P:regulation of translation"/>
    <property type="evidence" value="ECO:0007669"/>
    <property type="project" value="UniProtKB-KW"/>
</dbReference>
<evidence type="ECO:0000256" key="3">
    <source>
        <dbReference type="SAM" id="MobiDB-lite"/>
    </source>
</evidence>
<dbReference type="OrthoDB" id="5917763at2"/>
<dbReference type="NCBIfam" id="NF011162">
    <property type="entry name" value="PRK14563.1"/>
    <property type="match status" value="1"/>
</dbReference>
<dbReference type="Pfam" id="PF04957">
    <property type="entry name" value="RMF"/>
    <property type="match status" value="1"/>
</dbReference>
<keyword evidence="6" id="KW-1185">Reference proteome</keyword>
<dbReference type="InterPro" id="IPR023200">
    <property type="entry name" value="RMF_sf"/>
</dbReference>
<dbReference type="EMBL" id="LKHV02000001">
    <property type="protein sequence ID" value="MCS5707308.1"/>
    <property type="molecule type" value="Genomic_DNA"/>
</dbReference>
<dbReference type="NCBIfam" id="NF041886">
    <property type="entry name" value="Rmf_CrpP_fam"/>
    <property type="match status" value="1"/>
</dbReference>
<feature type="region of interest" description="Disordered" evidence="3">
    <location>
        <begin position="1"/>
        <end position="29"/>
    </location>
</feature>
<sequence>MKRAKRSKTERAFRQGYQQGVHGHPKENCPFQSLIDEREKWMSGWREGHAAYVAGYRLADNFL</sequence>
<organism evidence="4">
    <name type="scientific">Candidatus Berkiella cookevillensis</name>
    <dbReference type="NCBI Taxonomy" id="437022"/>
    <lineage>
        <taxon>Bacteria</taxon>
        <taxon>Pseudomonadati</taxon>
        <taxon>Pseudomonadota</taxon>
        <taxon>Gammaproteobacteria</taxon>
        <taxon>Candidatus Berkiellales</taxon>
        <taxon>Candidatus Berkiellaceae</taxon>
        <taxon>Candidatus Berkiella</taxon>
    </lineage>
</organism>
<name>A0A0Q9YN00_9GAMM</name>
<evidence type="ECO:0000313" key="5">
    <source>
        <dbReference type="EMBL" id="MCS5707308.1"/>
    </source>
</evidence>
<proteinExistence type="predicted"/>
<evidence type="ECO:0000313" key="4">
    <source>
        <dbReference type="EMBL" id="KRG18850.1"/>
    </source>
</evidence>
<keyword evidence="1" id="KW-0963">Cytoplasm</keyword>
<comment type="caution">
    <text evidence="4">The sequence shown here is derived from an EMBL/GenBank/DDBJ whole genome shotgun (WGS) entry which is preliminary data.</text>
</comment>
<keyword evidence="2" id="KW-0810">Translation regulation</keyword>
<evidence type="ECO:0000256" key="2">
    <source>
        <dbReference type="ARBA" id="ARBA00022845"/>
    </source>
</evidence>
<dbReference type="Proteomes" id="UP000051494">
    <property type="component" value="Unassembled WGS sequence"/>
</dbReference>
<gene>
    <name evidence="4" type="primary">rmf</name>
    <name evidence="5" type="ORF">CC99x_000160</name>
    <name evidence="4" type="ORF">CC99x_01331</name>
</gene>
<accession>A0A0Q9YN00</accession>
<reference evidence="5" key="3">
    <citation type="submission" date="2021-06" db="EMBL/GenBank/DDBJ databases">
        <title>Genomic Description and Analysis of Intracellular Bacteria, Candidatus Berkiella cookevillensis and Candidatus Berkiella aquae.</title>
        <authorList>
            <person name="Kidane D.T."/>
            <person name="Mehari Y.T."/>
            <person name="Rice F.C."/>
            <person name="Arivett B.A."/>
            <person name="Farone A.L."/>
            <person name="Berk S.G."/>
            <person name="Farone M.B."/>
        </authorList>
    </citation>
    <scope>NUCLEOTIDE SEQUENCE</scope>
    <source>
        <strain evidence="5">CC99</strain>
    </source>
</reference>
<reference evidence="4" key="1">
    <citation type="submission" date="2015-09" db="EMBL/GenBank/DDBJ databases">
        <title>Draft Genome Sequences of Two Novel Amoeba-resistant Intranuclear Bacteria, Candidatus Berkiella cookevillensis and Candidatus Berkiella aquae.</title>
        <authorList>
            <person name="Mehari Y.T."/>
            <person name="Arivett B.A."/>
            <person name="Farone A.L."/>
            <person name="Gunderson J.H."/>
            <person name="Farone M.B."/>
        </authorList>
    </citation>
    <scope>NUCLEOTIDE SEQUENCE [LARGE SCALE GENOMIC DNA]</scope>
    <source>
        <strain evidence="4">CC99</strain>
    </source>
</reference>
<reference evidence="5" key="2">
    <citation type="journal article" date="2016" name="Genome Announc.">
        <title>Draft Genome Sequences of Two Novel Amoeba-Resistant Intranuclear Bacteria, 'Candidatus Berkiella cookevillensis' and 'Candidatus Berkiella aquae'.</title>
        <authorList>
            <person name="Mehari Y.T."/>
            <person name="Arivett B.A."/>
            <person name="Farone A.L."/>
            <person name="Gunderson J.H."/>
            <person name="Farone M.B."/>
        </authorList>
    </citation>
    <scope>NUCLEOTIDE SEQUENCE</scope>
    <source>
        <strain evidence="5">CC99</strain>
    </source>
</reference>
<protein>
    <submittedName>
        <fullName evidence="4">Ribosome modulation factor</fullName>
    </submittedName>
</protein>